<evidence type="ECO:0000313" key="2">
    <source>
        <dbReference type="EMBL" id="MRJ47667.1"/>
    </source>
</evidence>
<dbReference type="Gene3D" id="3.10.580.10">
    <property type="entry name" value="CBS-domain"/>
    <property type="match status" value="1"/>
</dbReference>
<dbReference type="EMBL" id="WJQT01000012">
    <property type="protein sequence ID" value="MRJ47667.1"/>
    <property type="molecule type" value="Genomic_DNA"/>
</dbReference>
<protein>
    <submittedName>
        <fullName evidence="2">CBS domain-containing protein</fullName>
    </submittedName>
</protein>
<dbReference type="GO" id="GO:0016020">
    <property type="term" value="C:membrane"/>
    <property type="evidence" value="ECO:0007669"/>
    <property type="project" value="InterPro"/>
</dbReference>
<dbReference type="GO" id="GO:0015095">
    <property type="term" value="F:magnesium ion transmembrane transporter activity"/>
    <property type="evidence" value="ECO:0007669"/>
    <property type="project" value="InterPro"/>
</dbReference>
<dbReference type="PANTHER" id="PTHR43773:SF1">
    <property type="entry name" value="MAGNESIUM TRANSPORTER MGTE"/>
    <property type="match status" value="1"/>
</dbReference>
<comment type="caution">
    <text evidence="2">The sequence shown here is derived from an EMBL/GenBank/DDBJ whole genome shotgun (WGS) entry which is preliminary data.</text>
</comment>
<dbReference type="Pfam" id="PF00571">
    <property type="entry name" value="CBS"/>
    <property type="match status" value="1"/>
</dbReference>
<accession>A0A844CB65</accession>
<dbReference type="InterPro" id="IPR000644">
    <property type="entry name" value="CBS_dom"/>
</dbReference>
<dbReference type="InterPro" id="IPR006669">
    <property type="entry name" value="MgtE_transporter"/>
</dbReference>
<reference evidence="2 3" key="1">
    <citation type="submission" date="2019-11" db="EMBL/GenBank/DDBJ databases">
        <title>Characterisation of Fundicoccus ignavus gen. nov. sp. nov., a novel genus of the family Aerococcaceae from bulk tank milk.</title>
        <authorList>
            <person name="Siebert A."/>
            <person name="Huptas C."/>
            <person name="Wenning M."/>
            <person name="Scherer S."/>
            <person name="Doll E.V."/>
        </authorList>
    </citation>
    <scope>NUCLEOTIDE SEQUENCE [LARGE SCALE GENOMIC DNA]</scope>
    <source>
        <strain evidence="2 3">DSM 109652</strain>
    </source>
</reference>
<dbReference type="InterPro" id="IPR046342">
    <property type="entry name" value="CBS_dom_sf"/>
</dbReference>
<feature type="domain" description="CBS" evidence="1">
    <location>
        <begin position="27"/>
        <end position="48"/>
    </location>
</feature>
<sequence>MGKVEDRIKETEECVRGLAPKEEMVYYIYVTSETGKLIGVVSLRDLILHTHEQTLGDIMMTRLVSVDSSADQ</sequence>
<name>A0A844CB65_9LACT</name>
<organism evidence="2 3">
    <name type="scientific">Fundicoccus ignavus</name>
    <dbReference type="NCBI Taxonomy" id="2664442"/>
    <lineage>
        <taxon>Bacteria</taxon>
        <taxon>Bacillati</taxon>
        <taxon>Bacillota</taxon>
        <taxon>Bacilli</taxon>
        <taxon>Lactobacillales</taxon>
        <taxon>Aerococcaceae</taxon>
        <taxon>Fundicoccus</taxon>
    </lineage>
</organism>
<gene>
    <name evidence="2" type="ORF">GF867_08820</name>
</gene>
<evidence type="ECO:0000259" key="1">
    <source>
        <dbReference type="Pfam" id="PF00571"/>
    </source>
</evidence>
<dbReference type="Proteomes" id="UP000440066">
    <property type="component" value="Unassembled WGS sequence"/>
</dbReference>
<dbReference type="PANTHER" id="PTHR43773">
    <property type="entry name" value="MAGNESIUM TRANSPORTER MGTE"/>
    <property type="match status" value="1"/>
</dbReference>
<proteinExistence type="predicted"/>
<dbReference type="AlphaFoldDB" id="A0A844CB65"/>
<dbReference type="SUPFAM" id="SSF54631">
    <property type="entry name" value="CBS-domain pair"/>
    <property type="match status" value="1"/>
</dbReference>
<evidence type="ECO:0000313" key="3">
    <source>
        <dbReference type="Proteomes" id="UP000440066"/>
    </source>
</evidence>